<evidence type="ECO:0000256" key="4">
    <source>
        <dbReference type="ARBA" id="ARBA00023014"/>
    </source>
</evidence>
<keyword evidence="5" id="KW-0812">Transmembrane</keyword>
<feature type="domain" description="Rieske" evidence="6">
    <location>
        <begin position="175"/>
        <end position="270"/>
    </location>
</feature>
<keyword evidence="4" id="KW-0411">Iron-sulfur</keyword>
<keyword evidence="3" id="KW-0408">Iron</keyword>
<dbReference type="Pfam" id="PF00355">
    <property type="entry name" value="Rieske"/>
    <property type="match status" value="1"/>
</dbReference>
<sequence>MPALKDLLEGKPLRSPLHPSLVHLPVALFPLSVLLDIASWIFADPTLYLVRGAFLTLTIGLVTAVFAAVFGIVDYTEIRSDHPAKKTATLHMVLNLVAVGLFALGAGLRYGNLDASHTAAFPLITSLVGLAILGYSGYLGGHLVYSDGVAVGRHRRDTRLPENTVTVSAAGAASVVVPGAAELRPGETLRAEVDGTVMTIARTASQTCAFQEFCTHRFGPLSEGRIEGNEMVCPWHRSRFDMRSGKVTQGPANVDLRTFAIETRGGRVAVERPTKSA</sequence>
<dbReference type="STRING" id="452637.Oter_0125"/>
<dbReference type="EMBL" id="CP001032">
    <property type="protein sequence ID" value="ACB73416.1"/>
    <property type="molecule type" value="Genomic_DNA"/>
</dbReference>
<dbReference type="GO" id="GO:0051537">
    <property type="term" value="F:2 iron, 2 sulfur cluster binding"/>
    <property type="evidence" value="ECO:0007669"/>
    <property type="project" value="UniProtKB-KW"/>
</dbReference>
<dbReference type="eggNOG" id="COG4244">
    <property type="taxonomic scope" value="Bacteria"/>
</dbReference>
<accession>B1ZMG3</accession>
<dbReference type="Proteomes" id="UP000007013">
    <property type="component" value="Chromosome"/>
</dbReference>
<evidence type="ECO:0000259" key="6">
    <source>
        <dbReference type="PROSITE" id="PS51296"/>
    </source>
</evidence>
<keyword evidence="5" id="KW-0472">Membrane</keyword>
<dbReference type="InterPro" id="IPR019251">
    <property type="entry name" value="DUF2231_TM"/>
</dbReference>
<dbReference type="PROSITE" id="PS51296">
    <property type="entry name" value="RIESKE"/>
    <property type="match status" value="1"/>
</dbReference>
<evidence type="ECO:0000313" key="8">
    <source>
        <dbReference type="Proteomes" id="UP000007013"/>
    </source>
</evidence>
<feature type="transmembrane region" description="Helical" evidence="5">
    <location>
        <begin position="88"/>
        <end position="108"/>
    </location>
</feature>
<protein>
    <submittedName>
        <fullName evidence="7">Rieske (2Fe-2S) domain protein</fullName>
    </submittedName>
</protein>
<evidence type="ECO:0000256" key="1">
    <source>
        <dbReference type="ARBA" id="ARBA00022714"/>
    </source>
</evidence>
<feature type="transmembrane region" description="Helical" evidence="5">
    <location>
        <begin position="21"/>
        <end position="42"/>
    </location>
</feature>
<dbReference type="InterPro" id="IPR036922">
    <property type="entry name" value="Rieske_2Fe-2S_sf"/>
</dbReference>
<dbReference type="OrthoDB" id="593800at2"/>
<evidence type="ECO:0000313" key="7">
    <source>
        <dbReference type="EMBL" id="ACB73416.1"/>
    </source>
</evidence>
<keyword evidence="8" id="KW-1185">Reference proteome</keyword>
<dbReference type="GO" id="GO:0046872">
    <property type="term" value="F:metal ion binding"/>
    <property type="evidence" value="ECO:0007669"/>
    <property type="project" value="UniProtKB-KW"/>
</dbReference>
<dbReference type="PANTHER" id="PTHR21496">
    <property type="entry name" value="FERREDOXIN-RELATED"/>
    <property type="match status" value="1"/>
</dbReference>
<organism evidence="7 8">
    <name type="scientific">Opitutus terrae (strain DSM 11246 / JCM 15787 / PB90-1)</name>
    <dbReference type="NCBI Taxonomy" id="452637"/>
    <lineage>
        <taxon>Bacteria</taxon>
        <taxon>Pseudomonadati</taxon>
        <taxon>Verrucomicrobiota</taxon>
        <taxon>Opitutia</taxon>
        <taxon>Opitutales</taxon>
        <taxon>Opitutaceae</taxon>
        <taxon>Opitutus</taxon>
    </lineage>
</organism>
<reference evidence="7 8" key="1">
    <citation type="journal article" date="2011" name="J. Bacteriol.">
        <title>Genome sequence of the verrucomicrobium Opitutus terrae PB90-1, an abundant inhabitant of rice paddy soil ecosystems.</title>
        <authorList>
            <person name="van Passel M.W."/>
            <person name="Kant R."/>
            <person name="Palva A."/>
            <person name="Copeland A."/>
            <person name="Lucas S."/>
            <person name="Lapidus A."/>
            <person name="Glavina del Rio T."/>
            <person name="Pitluck S."/>
            <person name="Goltsman E."/>
            <person name="Clum A."/>
            <person name="Sun H."/>
            <person name="Schmutz J."/>
            <person name="Larimer F.W."/>
            <person name="Land M.L."/>
            <person name="Hauser L."/>
            <person name="Kyrpides N."/>
            <person name="Mikhailova N."/>
            <person name="Richardson P.P."/>
            <person name="Janssen P.H."/>
            <person name="de Vos W.M."/>
            <person name="Smidt H."/>
        </authorList>
    </citation>
    <scope>NUCLEOTIDE SEQUENCE [LARGE SCALE GENOMIC DNA]</scope>
    <source>
        <strain evidence="8">DSM 11246 / JCM 15787 / PB90-1</strain>
    </source>
</reference>
<evidence type="ECO:0000256" key="5">
    <source>
        <dbReference type="SAM" id="Phobius"/>
    </source>
</evidence>
<dbReference type="InterPro" id="IPR017941">
    <property type="entry name" value="Rieske_2Fe-2S"/>
</dbReference>
<keyword evidence="5" id="KW-1133">Transmembrane helix</keyword>
<keyword evidence="2" id="KW-0479">Metal-binding</keyword>
<dbReference type="AlphaFoldDB" id="B1ZMG3"/>
<dbReference type="Gene3D" id="2.102.10.10">
    <property type="entry name" value="Rieske [2Fe-2S] iron-sulphur domain"/>
    <property type="match status" value="1"/>
</dbReference>
<keyword evidence="1" id="KW-0001">2Fe-2S</keyword>
<dbReference type="SUPFAM" id="SSF50022">
    <property type="entry name" value="ISP domain"/>
    <property type="match status" value="1"/>
</dbReference>
<evidence type="ECO:0000256" key="2">
    <source>
        <dbReference type="ARBA" id="ARBA00022723"/>
    </source>
</evidence>
<dbReference type="KEGG" id="ote:Oter_0125"/>
<dbReference type="PANTHER" id="PTHR21496:SF23">
    <property type="entry name" value="3-PHENYLPROPIONATE_CINNAMIC ACID DIOXYGENASE FERREDOXIN SUBUNIT"/>
    <property type="match status" value="1"/>
</dbReference>
<dbReference type="RefSeq" id="WP_012372954.1">
    <property type="nucleotide sequence ID" value="NC_010571.1"/>
</dbReference>
<dbReference type="eggNOG" id="COG2146">
    <property type="taxonomic scope" value="Bacteria"/>
</dbReference>
<name>B1ZMG3_OPITP</name>
<gene>
    <name evidence="7" type="ordered locus">Oter_0125</name>
</gene>
<evidence type="ECO:0000256" key="3">
    <source>
        <dbReference type="ARBA" id="ARBA00023004"/>
    </source>
</evidence>
<proteinExistence type="predicted"/>
<dbReference type="HOGENOM" id="CLU_065805_0_0_0"/>
<dbReference type="Pfam" id="PF09990">
    <property type="entry name" value="DUF2231"/>
    <property type="match status" value="1"/>
</dbReference>
<feature type="transmembrane region" description="Helical" evidence="5">
    <location>
        <begin position="120"/>
        <end position="145"/>
    </location>
</feature>
<feature type="transmembrane region" description="Helical" evidence="5">
    <location>
        <begin position="54"/>
        <end position="76"/>
    </location>
</feature>